<keyword evidence="1" id="KW-0812">Transmembrane</keyword>
<sequence length="39" mass="4502">MSSSFTISIYSCLPSLLPCWVFQFQVYMLVSCFGWIFLG</sequence>
<accession>A0A2P2N4M9</accession>
<dbReference type="AlphaFoldDB" id="A0A2P2N4M9"/>
<reference evidence="2" key="1">
    <citation type="submission" date="2018-02" db="EMBL/GenBank/DDBJ databases">
        <title>Rhizophora mucronata_Transcriptome.</title>
        <authorList>
            <person name="Meera S.P."/>
            <person name="Sreeshan A."/>
            <person name="Augustine A."/>
        </authorList>
    </citation>
    <scope>NUCLEOTIDE SEQUENCE</scope>
    <source>
        <tissue evidence="2">Leaf</tissue>
    </source>
</reference>
<organism evidence="2">
    <name type="scientific">Rhizophora mucronata</name>
    <name type="common">Asiatic mangrove</name>
    <dbReference type="NCBI Taxonomy" id="61149"/>
    <lineage>
        <taxon>Eukaryota</taxon>
        <taxon>Viridiplantae</taxon>
        <taxon>Streptophyta</taxon>
        <taxon>Embryophyta</taxon>
        <taxon>Tracheophyta</taxon>
        <taxon>Spermatophyta</taxon>
        <taxon>Magnoliopsida</taxon>
        <taxon>eudicotyledons</taxon>
        <taxon>Gunneridae</taxon>
        <taxon>Pentapetalae</taxon>
        <taxon>rosids</taxon>
        <taxon>fabids</taxon>
        <taxon>Malpighiales</taxon>
        <taxon>Rhizophoraceae</taxon>
        <taxon>Rhizophora</taxon>
    </lineage>
</organism>
<dbReference type="EMBL" id="GGEC01056943">
    <property type="protein sequence ID" value="MBX37427.1"/>
    <property type="molecule type" value="Transcribed_RNA"/>
</dbReference>
<keyword evidence="1" id="KW-0472">Membrane</keyword>
<evidence type="ECO:0000313" key="2">
    <source>
        <dbReference type="EMBL" id="MBX37427.1"/>
    </source>
</evidence>
<keyword evidence="1" id="KW-1133">Transmembrane helix</keyword>
<protein>
    <submittedName>
        <fullName evidence="2">Uncharacterized protein</fullName>
    </submittedName>
</protein>
<feature type="transmembrane region" description="Helical" evidence="1">
    <location>
        <begin position="20"/>
        <end position="38"/>
    </location>
</feature>
<evidence type="ECO:0000256" key="1">
    <source>
        <dbReference type="SAM" id="Phobius"/>
    </source>
</evidence>
<proteinExistence type="predicted"/>
<name>A0A2P2N4M9_RHIMU</name>